<name>A0ABV0B740_9SPHN</name>
<keyword evidence="2 3" id="KW-0378">Hydrolase</keyword>
<reference evidence="5 6" key="1">
    <citation type="submission" date="2024-05" db="EMBL/GenBank/DDBJ databases">
        <title>Sphingomonas sp. HF-S3 16S ribosomal RNA gene Genome sequencing and assembly.</title>
        <authorList>
            <person name="Lee H."/>
        </authorList>
    </citation>
    <scope>NUCLEOTIDE SEQUENCE [LARGE SCALE GENOMIC DNA]</scope>
    <source>
        <strain evidence="5 6">HF-S3</strain>
    </source>
</reference>
<dbReference type="InterPro" id="IPR029058">
    <property type="entry name" value="AB_hydrolase_fold"/>
</dbReference>
<comment type="caution">
    <text evidence="5">The sequence shown here is derived from an EMBL/GenBank/DDBJ whole genome shotgun (WGS) entry which is preliminary data.</text>
</comment>
<protein>
    <recommendedName>
        <fullName evidence="3">Carboxylic ester hydrolase</fullName>
        <ecNumber evidence="3">3.1.1.-</ecNumber>
    </recommendedName>
</protein>
<dbReference type="InterPro" id="IPR019826">
    <property type="entry name" value="Carboxylesterase_B_AS"/>
</dbReference>
<accession>A0ABV0B740</accession>
<dbReference type="SUPFAM" id="SSF53474">
    <property type="entry name" value="alpha/beta-Hydrolases"/>
    <property type="match status" value="1"/>
</dbReference>
<sequence>MKPWAIWGSAVALTLAAPALAQVVDTDSGSVRGSTVRGVASWKGIPFAAPPVGDLRWRAPQPVKPWRGVRPATAFSNDCMQIPFAGDAAPLGTPPAEDCLYVNVWRPATARAGAKLPVMVWIYGGGLVNGGASPAVYDGSEIARQGVILVSFNYRLGRFGFFAHPALSEANEDNGLLGNYGYLDQIAALRWVQRNVAAFGGDPNNVTVFGESAGGGSVNMLMTTPMARGLFQKAIVMSGGGRSRPMKPIRAEASAGESAERDGLGFARWAGVPGTGSGTLAELRALPAEKVVAGIGIGQKPVAPASGPMLDGMLLIAPPEQVYRAGNAAAVPFIAGANSADIGFGPADEPDVFARFGADAARARVAYRPLAGDPAAQRRAIFADAGMVEPARFMVQQMTRAGQPAWNYRAGYVPEVMRAEWKDGLPHATEIPFFFRTIEARYPGKTTPADHRAARAMSAYFVNFARTGTPNGVGLPDWPVYRDDVRPMMDFTANGPTPGADPWRERLDLAERVAESARDKSRK</sequence>
<dbReference type="Pfam" id="PF00135">
    <property type="entry name" value="COesterase"/>
    <property type="match status" value="2"/>
</dbReference>
<comment type="similarity">
    <text evidence="1 3">Belongs to the type-B carboxylesterase/lipase family.</text>
</comment>
<evidence type="ECO:0000313" key="5">
    <source>
        <dbReference type="EMBL" id="MEN3747404.1"/>
    </source>
</evidence>
<feature type="signal peptide" evidence="3">
    <location>
        <begin position="1"/>
        <end position="21"/>
    </location>
</feature>
<keyword evidence="6" id="KW-1185">Reference proteome</keyword>
<feature type="domain" description="Carboxylesterase type B" evidence="4">
    <location>
        <begin position="380"/>
        <end position="494"/>
    </location>
</feature>
<dbReference type="PROSITE" id="PS00122">
    <property type="entry name" value="CARBOXYLESTERASE_B_1"/>
    <property type="match status" value="1"/>
</dbReference>
<organism evidence="5 6">
    <name type="scientific">Sphingomonas rustica</name>
    <dbReference type="NCBI Taxonomy" id="3103142"/>
    <lineage>
        <taxon>Bacteria</taxon>
        <taxon>Pseudomonadati</taxon>
        <taxon>Pseudomonadota</taxon>
        <taxon>Alphaproteobacteria</taxon>
        <taxon>Sphingomonadales</taxon>
        <taxon>Sphingomonadaceae</taxon>
        <taxon>Sphingomonas</taxon>
    </lineage>
</organism>
<evidence type="ECO:0000259" key="4">
    <source>
        <dbReference type="Pfam" id="PF00135"/>
    </source>
</evidence>
<feature type="chain" id="PRO_5044971280" description="Carboxylic ester hydrolase" evidence="3">
    <location>
        <begin position="22"/>
        <end position="523"/>
    </location>
</feature>
<evidence type="ECO:0000256" key="1">
    <source>
        <dbReference type="ARBA" id="ARBA00005964"/>
    </source>
</evidence>
<dbReference type="Gene3D" id="3.40.50.1820">
    <property type="entry name" value="alpha/beta hydrolase"/>
    <property type="match status" value="1"/>
</dbReference>
<dbReference type="PROSITE" id="PS00941">
    <property type="entry name" value="CARBOXYLESTERASE_B_2"/>
    <property type="match status" value="1"/>
</dbReference>
<dbReference type="Proteomes" id="UP001427805">
    <property type="component" value="Unassembled WGS sequence"/>
</dbReference>
<dbReference type="InterPro" id="IPR019819">
    <property type="entry name" value="Carboxylesterase_B_CS"/>
</dbReference>
<evidence type="ECO:0000256" key="2">
    <source>
        <dbReference type="ARBA" id="ARBA00022801"/>
    </source>
</evidence>
<evidence type="ECO:0000256" key="3">
    <source>
        <dbReference type="RuleBase" id="RU361235"/>
    </source>
</evidence>
<dbReference type="InterPro" id="IPR002018">
    <property type="entry name" value="CarbesteraseB"/>
</dbReference>
<feature type="domain" description="Carboxylesterase type B" evidence="4">
    <location>
        <begin position="22"/>
        <end position="344"/>
    </location>
</feature>
<dbReference type="EMBL" id="JBDIZK010000005">
    <property type="protein sequence ID" value="MEN3747404.1"/>
    <property type="molecule type" value="Genomic_DNA"/>
</dbReference>
<evidence type="ECO:0000313" key="6">
    <source>
        <dbReference type="Proteomes" id="UP001427805"/>
    </source>
</evidence>
<proteinExistence type="inferred from homology"/>
<dbReference type="EC" id="3.1.1.-" evidence="3"/>
<dbReference type="PANTHER" id="PTHR11559">
    <property type="entry name" value="CARBOXYLESTERASE"/>
    <property type="match status" value="1"/>
</dbReference>
<keyword evidence="3" id="KW-0732">Signal</keyword>
<dbReference type="InterPro" id="IPR050309">
    <property type="entry name" value="Type-B_Carboxylest/Lipase"/>
</dbReference>
<gene>
    <name evidence="5" type="ORF">TPR58_09515</name>
</gene>
<dbReference type="RefSeq" id="WP_346246403.1">
    <property type="nucleotide sequence ID" value="NZ_JBDIZK010000005.1"/>
</dbReference>